<evidence type="ECO:0000313" key="3">
    <source>
        <dbReference type="Proteomes" id="UP000728185"/>
    </source>
</evidence>
<feature type="compositionally biased region" description="Polar residues" evidence="1">
    <location>
        <begin position="799"/>
        <end position="814"/>
    </location>
</feature>
<feature type="region of interest" description="Disordered" evidence="1">
    <location>
        <begin position="519"/>
        <end position="551"/>
    </location>
</feature>
<dbReference type="Proteomes" id="UP000728185">
    <property type="component" value="Unassembled WGS sequence"/>
</dbReference>
<comment type="caution">
    <text evidence="2">The sequence shown here is derived from an EMBL/GenBank/DDBJ whole genome shotgun (WGS) entry which is preliminary data.</text>
</comment>
<evidence type="ECO:0000313" key="2">
    <source>
        <dbReference type="EMBL" id="KAA0201103.1"/>
    </source>
</evidence>
<sequence length="1055" mass="113757">MAFATRTLDFANVDALLKAAELLEGTLSRGFGGSVDKAESGIGLSMDIYPHKHDPTLANSHSTGGKTDCLSKRSQENHNVLVHPSHQEMLRMKADKNPSDLWAKNPTAIERLERTLSVSGYHFVKSDTEMPLCNVAEPWIDQTPRVNKSRSSSFGPLISPNHNRIFTAASGLGHDSRLHVNPSNPLDEDQEGSSNTSEIEDSCLDNSSQDSFTGHHGLHILSNDTASKRFIDSPAFTCDRPPVPSVSMSSPTSSHCRLRTALLNSPGRLHTTPVKISSSGWLHNNQSFPYNGRPVISPPEINRTLVISKRTDQNVKPAVVNDVSPKMPRLGNFPSRATVNKLTEVHRSSSSHSLSTLASTGANCPLSANRLSSTTPTLRRMSSDSCVERTFVLQKSVSQPHSPEYQHRRASMPISPCRLPMKKRKFDWGQVTSEDLNKGAVFTSYTMTEQNNLPSNGANSSIKKTSAMGNATSGSGLIVPSPLVIDCPLDGTASSSDDFHTNMKKLLVPLSAPPSVPSFARDGYTVTDDEDSVDRRPRSIPSSLNTCPPMNLMDQVSPGPDEESHNAVESIFTECALQNALDKLAAVLSSKSPECLQNLPSRVSNPFDNTKSLDYSQLSSLIRTLTSSSSVSHPMDTVPDVSQPQGIPTTLLSDLSSKGSSELSSENGIRWTPRKNKNTLIRSEPSDLEGTRLQTDGKSLTSPVASSIVNDRLGLLRPNYLIRQNVGDEMDTDFGSVRTPTFNRLIQSEECLSGPAEEITPRHSLRMKKWLTTTEPSSRCLVTESITIAPNSATRTANAELSFSGTQTTQSRTELSPADSVSLHRSHSEPCNQTLIYNGDINRSHKPFPVTSTVSPLVDSGAQILMMLSPSEQDKSSSPAFDSSLVRALQTRLDGKSSKKFPLLLVSASSSASAAALAAAAAMATGAPPTSLVPVPVQVRTYVSPKGDGAHQERDTETVQPTKSDISCPSVTSFSTGIHQRLVLSFCPPDNGSISMAPDKKLSLLLSASSAGFSKDAESSQQSFRVKTSTESSLSLKSDTTRFSLLQSTAIGHSD</sequence>
<dbReference type="EMBL" id="LUCM01000101">
    <property type="protein sequence ID" value="KAA0201103.1"/>
    <property type="molecule type" value="Genomic_DNA"/>
</dbReference>
<feature type="region of interest" description="Disordered" evidence="1">
    <location>
        <begin position="627"/>
        <end position="699"/>
    </location>
</feature>
<organism evidence="2 3">
    <name type="scientific">Fasciolopsis buskii</name>
    <dbReference type="NCBI Taxonomy" id="27845"/>
    <lineage>
        <taxon>Eukaryota</taxon>
        <taxon>Metazoa</taxon>
        <taxon>Spiralia</taxon>
        <taxon>Lophotrochozoa</taxon>
        <taxon>Platyhelminthes</taxon>
        <taxon>Trematoda</taxon>
        <taxon>Digenea</taxon>
        <taxon>Plagiorchiida</taxon>
        <taxon>Echinostomata</taxon>
        <taxon>Echinostomatoidea</taxon>
        <taxon>Fasciolidae</taxon>
        <taxon>Fasciolopsis</taxon>
    </lineage>
</organism>
<protein>
    <submittedName>
        <fullName evidence="2">Uncharacterized protein</fullName>
    </submittedName>
</protein>
<feature type="region of interest" description="Disordered" evidence="1">
    <location>
        <begin position="1014"/>
        <end position="1035"/>
    </location>
</feature>
<feature type="compositionally biased region" description="Low complexity" evidence="1">
    <location>
        <begin position="651"/>
        <end position="665"/>
    </location>
</feature>
<feature type="region of interest" description="Disordered" evidence="1">
    <location>
        <begin position="944"/>
        <end position="965"/>
    </location>
</feature>
<dbReference type="AlphaFoldDB" id="A0A8E0S6Z5"/>
<proteinExistence type="predicted"/>
<feature type="region of interest" description="Disordered" evidence="1">
    <location>
        <begin position="176"/>
        <end position="208"/>
    </location>
</feature>
<accession>A0A8E0S6Z5</accession>
<keyword evidence="3" id="KW-1185">Reference proteome</keyword>
<gene>
    <name evidence="2" type="ORF">FBUS_00454</name>
</gene>
<feature type="compositionally biased region" description="Basic and acidic residues" evidence="1">
    <location>
        <begin position="948"/>
        <end position="957"/>
    </location>
</feature>
<evidence type="ECO:0000256" key="1">
    <source>
        <dbReference type="SAM" id="MobiDB-lite"/>
    </source>
</evidence>
<feature type="compositionally biased region" description="Polar residues" evidence="1">
    <location>
        <begin position="640"/>
        <end position="650"/>
    </location>
</feature>
<feature type="region of interest" description="Disordered" evidence="1">
    <location>
        <begin position="799"/>
        <end position="827"/>
    </location>
</feature>
<name>A0A8E0S6Z5_9TREM</name>
<reference evidence="2" key="1">
    <citation type="submission" date="2019-05" db="EMBL/GenBank/DDBJ databases">
        <title>Annotation for the trematode Fasciolopsis buski.</title>
        <authorList>
            <person name="Choi Y.-J."/>
        </authorList>
    </citation>
    <scope>NUCLEOTIDE SEQUENCE</scope>
    <source>
        <strain evidence="2">HT</strain>
        <tissue evidence="2">Whole worm</tissue>
    </source>
</reference>
<dbReference type="OrthoDB" id="6279764at2759"/>